<evidence type="ECO:0000256" key="6">
    <source>
        <dbReference type="PROSITE-ProRule" id="PRU00221"/>
    </source>
</evidence>
<evidence type="ECO:0000256" key="4">
    <source>
        <dbReference type="ARBA" id="ARBA00039789"/>
    </source>
</evidence>
<protein>
    <recommendedName>
        <fullName evidence="4">Mitochondrial division protein 1</fullName>
    </recommendedName>
</protein>
<keyword evidence="2" id="KW-0677">Repeat</keyword>
<evidence type="ECO:0000313" key="7">
    <source>
        <dbReference type="EMBL" id="KAE8397388.1"/>
    </source>
</evidence>
<dbReference type="Gene3D" id="2.130.10.10">
    <property type="entry name" value="YVTN repeat-like/Quinoprotein amine dehydrogenase"/>
    <property type="match status" value="1"/>
</dbReference>
<gene>
    <name evidence="7" type="ORF">BDV37DRAFT_289477</name>
</gene>
<accession>A0A5N7CUQ7</accession>
<feature type="repeat" description="WD" evidence="6">
    <location>
        <begin position="16"/>
        <end position="57"/>
    </location>
</feature>
<keyword evidence="1 6" id="KW-0853">WD repeat</keyword>
<dbReference type="InterPro" id="IPR001680">
    <property type="entry name" value="WD40_rpt"/>
</dbReference>
<name>A0A5N7CUQ7_9EURO</name>
<proteinExistence type="inferred from homology"/>
<evidence type="ECO:0000313" key="8">
    <source>
        <dbReference type="Proteomes" id="UP000325579"/>
    </source>
</evidence>
<dbReference type="InterPro" id="IPR036322">
    <property type="entry name" value="WD40_repeat_dom_sf"/>
</dbReference>
<dbReference type="Proteomes" id="UP000325579">
    <property type="component" value="Unassembled WGS sequence"/>
</dbReference>
<dbReference type="PROSITE" id="PS50082">
    <property type="entry name" value="WD_REPEATS_2"/>
    <property type="match status" value="1"/>
</dbReference>
<feature type="non-terminal residue" evidence="7">
    <location>
        <position position="1"/>
    </location>
</feature>
<dbReference type="GO" id="GO:0005634">
    <property type="term" value="C:nucleus"/>
    <property type="evidence" value="ECO:0007669"/>
    <property type="project" value="TreeGrafter"/>
</dbReference>
<dbReference type="GeneID" id="43673170"/>
<dbReference type="PROSITE" id="PS50294">
    <property type="entry name" value="WD_REPEATS_REGION"/>
    <property type="match status" value="1"/>
</dbReference>
<dbReference type="GO" id="GO:1990234">
    <property type="term" value="C:transferase complex"/>
    <property type="evidence" value="ECO:0007669"/>
    <property type="project" value="UniProtKB-ARBA"/>
</dbReference>
<dbReference type="InterPro" id="IPR015943">
    <property type="entry name" value="WD40/YVTN_repeat-like_dom_sf"/>
</dbReference>
<dbReference type="SUPFAM" id="SSF50978">
    <property type="entry name" value="WD40 repeat-like"/>
    <property type="match status" value="1"/>
</dbReference>
<reference evidence="7 8" key="1">
    <citation type="submission" date="2019-04" db="EMBL/GenBank/DDBJ databases">
        <authorList>
            <consortium name="DOE Joint Genome Institute"/>
            <person name="Mondo S."/>
            <person name="Kjaerbolling I."/>
            <person name="Vesth T."/>
            <person name="Frisvad J.C."/>
            <person name="Nybo J.L."/>
            <person name="Theobald S."/>
            <person name="Kildgaard S."/>
            <person name="Isbrandt T."/>
            <person name="Kuo A."/>
            <person name="Sato A."/>
            <person name="Lyhne E.K."/>
            <person name="Kogle M.E."/>
            <person name="Wiebenga A."/>
            <person name="Kun R.S."/>
            <person name="Lubbers R.J."/>
            <person name="Makela M.R."/>
            <person name="Barry K."/>
            <person name="Chovatia M."/>
            <person name="Clum A."/>
            <person name="Daum C."/>
            <person name="Haridas S."/>
            <person name="He G."/>
            <person name="LaButti K."/>
            <person name="Lipzen A."/>
            <person name="Riley R."/>
            <person name="Salamov A."/>
            <person name="Simmons B.A."/>
            <person name="Magnuson J.K."/>
            <person name="Henrissat B."/>
            <person name="Mortensen U.H."/>
            <person name="Larsen T.O."/>
            <person name="Devries R.P."/>
            <person name="Grigoriev I.V."/>
            <person name="Machida M."/>
            <person name="Baker S.E."/>
            <person name="Andersen M.R."/>
            <person name="Cantor M.N."/>
            <person name="Hua S.X."/>
        </authorList>
    </citation>
    <scope>NUCLEOTIDE SEQUENCE [LARGE SCALE GENOMIC DNA]</scope>
    <source>
        <strain evidence="7 8">CBS 119388</strain>
    </source>
</reference>
<organism evidence="7 8">
    <name type="scientific">Aspergillus pseudonomiae</name>
    <dbReference type="NCBI Taxonomy" id="1506151"/>
    <lineage>
        <taxon>Eukaryota</taxon>
        <taxon>Fungi</taxon>
        <taxon>Dikarya</taxon>
        <taxon>Ascomycota</taxon>
        <taxon>Pezizomycotina</taxon>
        <taxon>Eurotiomycetes</taxon>
        <taxon>Eurotiomycetidae</taxon>
        <taxon>Eurotiales</taxon>
        <taxon>Aspergillaceae</taxon>
        <taxon>Aspergillus</taxon>
        <taxon>Aspergillus subgen. Circumdati</taxon>
    </lineage>
</organism>
<keyword evidence="8" id="KW-1185">Reference proteome</keyword>
<dbReference type="PANTHER" id="PTHR22847:SF637">
    <property type="entry name" value="WD REPEAT DOMAIN 5B"/>
    <property type="match status" value="1"/>
</dbReference>
<sequence>TIKLWDTTTGTECQTLKGLSDAVNSVAFSPDGRTLASGSLDKTIKLWDTMTGTERQTLKGHSDPVPAVLNEPNSNLHISLSNAWIALGDENLLWLPVEYRSITCHAVKDAIIALGYTNGRVCIVGFHKL</sequence>
<comment type="function">
    <text evidence="5">Involved in mitochondrial fission. Acts as an adapter protein required to form mitochondrial fission complexes. Formation of these complexes is required to promote constriction and fission of the mitochondrial compartment at a late step in mitochondrial division.</text>
</comment>
<dbReference type="SMART" id="SM00320">
    <property type="entry name" value="WD40"/>
    <property type="match status" value="1"/>
</dbReference>
<dbReference type="Pfam" id="PF00400">
    <property type="entry name" value="WD40"/>
    <property type="match status" value="1"/>
</dbReference>
<comment type="similarity">
    <text evidence="3">Belongs to the WD repeat MDV1/CAF4 family.</text>
</comment>
<evidence type="ECO:0000256" key="5">
    <source>
        <dbReference type="ARBA" id="ARBA00043913"/>
    </source>
</evidence>
<dbReference type="AlphaFoldDB" id="A0A5N7CUQ7"/>
<dbReference type="RefSeq" id="XP_031934707.1">
    <property type="nucleotide sequence ID" value="XM_032088479.1"/>
</dbReference>
<evidence type="ECO:0000256" key="3">
    <source>
        <dbReference type="ARBA" id="ARBA00038415"/>
    </source>
</evidence>
<evidence type="ECO:0000256" key="1">
    <source>
        <dbReference type="ARBA" id="ARBA00022574"/>
    </source>
</evidence>
<dbReference type="OrthoDB" id="538223at2759"/>
<dbReference type="EMBL" id="ML736898">
    <property type="protein sequence ID" value="KAE8397388.1"/>
    <property type="molecule type" value="Genomic_DNA"/>
</dbReference>
<evidence type="ECO:0000256" key="2">
    <source>
        <dbReference type="ARBA" id="ARBA00022737"/>
    </source>
</evidence>
<dbReference type="PANTHER" id="PTHR22847">
    <property type="entry name" value="WD40 REPEAT PROTEIN"/>
    <property type="match status" value="1"/>
</dbReference>